<dbReference type="GO" id="GO:0061512">
    <property type="term" value="P:protein localization to cilium"/>
    <property type="evidence" value="ECO:0007669"/>
    <property type="project" value="TreeGrafter"/>
</dbReference>
<keyword evidence="7" id="KW-1185">Reference proteome</keyword>
<organism evidence="6 7">
    <name type="scientific">Monopterus albus</name>
    <name type="common">Swamp eel</name>
    <dbReference type="NCBI Taxonomy" id="43700"/>
    <lineage>
        <taxon>Eukaryota</taxon>
        <taxon>Metazoa</taxon>
        <taxon>Chordata</taxon>
        <taxon>Craniata</taxon>
        <taxon>Vertebrata</taxon>
        <taxon>Euteleostomi</taxon>
        <taxon>Actinopterygii</taxon>
        <taxon>Neopterygii</taxon>
        <taxon>Teleostei</taxon>
        <taxon>Neoteleostei</taxon>
        <taxon>Acanthomorphata</taxon>
        <taxon>Anabantaria</taxon>
        <taxon>Synbranchiformes</taxon>
        <taxon>Synbranchidae</taxon>
        <taxon>Monopterus</taxon>
    </lineage>
</organism>
<dbReference type="InterPro" id="IPR018066">
    <property type="entry name" value="Tubby_C_CS"/>
</dbReference>
<name>A0A3Q3I9X9_MONAL</name>
<feature type="region of interest" description="Disordered" evidence="4">
    <location>
        <begin position="1"/>
        <end position="50"/>
    </location>
</feature>
<feature type="compositionally biased region" description="Basic and acidic residues" evidence="4">
    <location>
        <begin position="1"/>
        <end position="12"/>
    </location>
</feature>
<dbReference type="PRINTS" id="PR01573">
    <property type="entry name" value="SUPERTUBBY"/>
</dbReference>
<dbReference type="GO" id="GO:0051015">
    <property type="term" value="F:actin filament binding"/>
    <property type="evidence" value="ECO:0007669"/>
    <property type="project" value="TreeGrafter"/>
</dbReference>
<comment type="similarity">
    <text evidence="2">Belongs to the TUB family.</text>
</comment>
<evidence type="ECO:0000256" key="4">
    <source>
        <dbReference type="SAM" id="MobiDB-lite"/>
    </source>
</evidence>
<feature type="compositionally biased region" description="Basic residues" evidence="4">
    <location>
        <begin position="36"/>
        <end position="48"/>
    </location>
</feature>
<evidence type="ECO:0000256" key="2">
    <source>
        <dbReference type="ARBA" id="ARBA00007129"/>
    </source>
</evidence>
<reference evidence="6" key="2">
    <citation type="submission" date="2025-09" db="UniProtKB">
        <authorList>
            <consortium name="Ensembl"/>
        </authorList>
    </citation>
    <scope>IDENTIFICATION</scope>
</reference>
<evidence type="ECO:0000256" key="3">
    <source>
        <dbReference type="ARBA" id="ARBA00022490"/>
    </source>
</evidence>
<feature type="domain" description="Tubby C-terminal" evidence="5">
    <location>
        <begin position="63"/>
        <end position="300"/>
    </location>
</feature>
<evidence type="ECO:0000256" key="1">
    <source>
        <dbReference type="ARBA" id="ARBA00004496"/>
    </source>
</evidence>
<protein>
    <recommendedName>
        <fullName evidence="5">Tubby C-terminal domain-containing protein</fullName>
    </recommendedName>
</protein>
<dbReference type="GO" id="GO:0005737">
    <property type="term" value="C:cytoplasm"/>
    <property type="evidence" value="ECO:0007669"/>
    <property type="project" value="UniProtKB-SubCell"/>
</dbReference>
<feature type="compositionally biased region" description="Basic and acidic residues" evidence="4">
    <location>
        <begin position="19"/>
        <end position="35"/>
    </location>
</feature>
<dbReference type="STRING" id="43700.ENSMALP00000000172"/>
<dbReference type="FunFam" id="3.20.90.10:FF:000001">
    <property type="entry name" value="Tubby-like protein"/>
    <property type="match status" value="1"/>
</dbReference>
<proteinExistence type="inferred from homology"/>
<dbReference type="InterPro" id="IPR000007">
    <property type="entry name" value="Tubby_C"/>
</dbReference>
<evidence type="ECO:0000259" key="5">
    <source>
        <dbReference type="Pfam" id="PF01167"/>
    </source>
</evidence>
<sequence>MFQASGDKDKDKKTKKKSGKAEESDASDSEKEEKSKKKKGKGKKKKRCPSPEIEFDNLEKFVMQPAPQGVTIKCRVTRDQRGMDKSLYPLYYLHLDNEKKIFLLAGRKRKKSTTSNYLISTDSTDLSRGGEKFIGKLSNLMGTKFTVFDNALNPDRALPDLSNARQELAGIIYETNVLGMKGPRRMTVIIPGMDKDNTRVPLRPRNGYDGLLLRHQNRRMENLIELHNKTPVWNEETSSHVLNFNGRVTQASIKNFQIVHNKDDYIVMQFGRIADDIFTLDYNYPLCAVQAFAIALSSFDGKIACE</sequence>
<dbReference type="Proteomes" id="UP000261600">
    <property type="component" value="Unplaced"/>
</dbReference>
<evidence type="ECO:0000313" key="7">
    <source>
        <dbReference type="Proteomes" id="UP000261600"/>
    </source>
</evidence>
<keyword evidence="3" id="KW-0963">Cytoplasm</keyword>
<dbReference type="AlphaFoldDB" id="A0A3Q3I9X9"/>
<dbReference type="PANTHER" id="PTHR16517">
    <property type="entry name" value="TUBBY-RELATED"/>
    <property type="match status" value="1"/>
</dbReference>
<accession>A0A3Q3I9X9</accession>
<dbReference type="Pfam" id="PF01167">
    <property type="entry name" value="Tub"/>
    <property type="match status" value="1"/>
</dbReference>
<dbReference type="Gene3D" id="3.20.90.10">
    <property type="entry name" value="Tubby Protein, Chain A"/>
    <property type="match status" value="1"/>
</dbReference>
<dbReference type="PROSITE" id="PS01201">
    <property type="entry name" value="TUB_2"/>
    <property type="match status" value="1"/>
</dbReference>
<dbReference type="PANTHER" id="PTHR16517:SF12">
    <property type="entry name" value="TUBBY-RELATED PROTEIN 1"/>
    <property type="match status" value="1"/>
</dbReference>
<dbReference type="SUPFAM" id="SSF54518">
    <property type="entry name" value="Tubby C-terminal domain-like"/>
    <property type="match status" value="1"/>
</dbReference>
<reference evidence="6" key="1">
    <citation type="submission" date="2025-08" db="UniProtKB">
        <authorList>
            <consortium name="Ensembl"/>
        </authorList>
    </citation>
    <scope>IDENTIFICATION</scope>
</reference>
<evidence type="ECO:0000313" key="6">
    <source>
        <dbReference type="Ensembl" id="ENSMALP00000000172.1"/>
    </source>
</evidence>
<dbReference type="GO" id="GO:0005929">
    <property type="term" value="C:cilium"/>
    <property type="evidence" value="ECO:0007669"/>
    <property type="project" value="TreeGrafter"/>
</dbReference>
<dbReference type="Ensembl" id="ENSMALT00000000196.1">
    <property type="protein sequence ID" value="ENSMALP00000000172.1"/>
    <property type="gene ID" value="ENSMALG00000000173.1"/>
</dbReference>
<dbReference type="InterPro" id="IPR025659">
    <property type="entry name" value="Tubby-like_C"/>
</dbReference>
<comment type="subcellular location">
    <subcellularLocation>
        <location evidence="1">Cytoplasm</location>
    </subcellularLocation>
</comment>